<keyword evidence="6" id="KW-1185">Reference proteome</keyword>
<dbReference type="EMBL" id="JABZEO010000017">
    <property type="protein sequence ID" value="NVZ11186.1"/>
    <property type="molecule type" value="Genomic_DNA"/>
</dbReference>
<organism evidence="5 6">
    <name type="scientific">Allochromatium humboldtianum</name>
    <dbReference type="NCBI Taxonomy" id="504901"/>
    <lineage>
        <taxon>Bacteria</taxon>
        <taxon>Pseudomonadati</taxon>
        <taxon>Pseudomonadota</taxon>
        <taxon>Gammaproteobacteria</taxon>
        <taxon>Chromatiales</taxon>
        <taxon>Chromatiaceae</taxon>
        <taxon>Allochromatium</taxon>
    </lineage>
</organism>
<proteinExistence type="predicted"/>
<dbReference type="GO" id="GO:0003700">
    <property type="term" value="F:DNA-binding transcription factor activity"/>
    <property type="evidence" value="ECO:0007669"/>
    <property type="project" value="InterPro"/>
</dbReference>
<dbReference type="PANTHER" id="PTHR47894:SF4">
    <property type="entry name" value="HTH-TYPE TRANSCRIPTIONAL REGULATOR GADX"/>
    <property type="match status" value="1"/>
</dbReference>
<dbReference type="SMART" id="SM00342">
    <property type="entry name" value="HTH_ARAC"/>
    <property type="match status" value="1"/>
</dbReference>
<sequence>MAPLLRLPSLLAAMGVDPDEVIRAGGADPTAFDDPDKTLPFPVLGRLLEHCARATGCPHLGLELGRRSGLDALGGLGEIAQTAPDLGSALRFFILHLHLHDRGAVPLLWERGDQAMLGYVIHWPDVPGTEQIYDGAVAIIHNILKSLAGPGWQPSAVWLHRPPPADKAPYRDHFQTRLHFAAQYAAVGFRAEDLSRQLPGSDARAYADGLREVEALTAFRDVGLHEHIQQVLRRLLIAGAPASELRLEPVAALFGLHSRTLNRRLHAEGTSFKVLLDETRYRIARQLLRDTQLPMQELAITLGYADVTAFTRAFRRWSGAPPAAWRSSCRRDT</sequence>
<keyword evidence="3" id="KW-0804">Transcription</keyword>
<dbReference type="InterPro" id="IPR032687">
    <property type="entry name" value="AraC-type_N"/>
</dbReference>
<keyword evidence="1" id="KW-0805">Transcription regulation</keyword>
<keyword evidence="2" id="KW-0238">DNA-binding</keyword>
<dbReference type="SUPFAM" id="SSF46689">
    <property type="entry name" value="Homeodomain-like"/>
    <property type="match status" value="1"/>
</dbReference>
<dbReference type="InterPro" id="IPR009057">
    <property type="entry name" value="Homeodomain-like_sf"/>
</dbReference>
<dbReference type="Pfam" id="PF12833">
    <property type="entry name" value="HTH_18"/>
    <property type="match status" value="1"/>
</dbReference>
<dbReference type="RefSeq" id="WP_176977905.1">
    <property type="nucleotide sequence ID" value="NZ_JABZEO010000017.1"/>
</dbReference>
<evidence type="ECO:0000256" key="3">
    <source>
        <dbReference type="ARBA" id="ARBA00023163"/>
    </source>
</evidence>
<protein>
    <submittedName>
        <fullName evidence="5">AraC family transcriptional regulator</fullName>
    </submittedName>
</protein>
<dbReference type="Pfam" id="PF12625">
    <property type="entry name" value="Arabinose_bd"/>
    <property type="match status" value="1"/>
</dbReference>
<dbReference type="GO" id="GO:0000976">
    <property type="term" value="F:transcription cis-regulatory region binding"/>
    <property type="evidence" value="ECO:0007669"/>
    <property type="project" value="TreeGrafter"/>
</dbReference>
<evidence type="ECO:0000313" key="6">
    <source>
        <dbReference type="Proteomes" id="UP000592294"/>
    </source>
</evidence>
<dbReference type="PROSITE" id="PS01124">
    <property type="entry name" value="HTH_ARAC_FAMILY_2"/>
    <property type="match status" value="1"/>
</dbReference>
<dbReference type="GO" id="GO:0005829">
    <property type="term" value="C:cytosol"/>
    <property type="evidence" value="ECO:0007669"/>
    <property type="project" value="TreeGrafter"/>
</dbReference>
<dbReference type="Proteomes" id="UP000592294">
    <property type="component" value="Unassembled WGS sequence"/>
</dbReference>
<evidence type="ECO:0000256" key="2">
    <source>
        <dbReference type="ARBA" id="ARBA00023125"/>
    </source>
</evidence>
<name>A0A850RG64_9GAMM</name>
<reference evidence="5 6" key="1">
    <citation type="submission" date="2020-06" db="EMBL/GenBank/DDBJ databases">
        <title>Whole-genome sequence of Allochromatium humboldtianum DSM 21881, type strain.</title>
        <authorList>
            <person name="Kyndt J.A."/>
            <person name="Meyer T.E."/>
        </authorList>
    </citation>
    <scope>NUCLEOTIDE SEQUENCE [LARGE SCALE GENOMIC DNA]</scope>
    <source>
        <strain evidence="5 6">DSM 21881</strain>
    </source>
</reference>
<dbReference type="Gene3D" id="1.10.10.60">
    <property type="entry name" value="Homeodomain-like"/>
    <property type="match status" value="1"/>
</dbReference>
<dbReference type="InterPro" id="IPR018060">
    <property type="entry name" value="HTH_AraC"/>
</dbReference>
<evidence type="ECO:0000259" key="4">
    <source>
        <dbReference type="PROSITE" id="PS01124"/>
    </source>
</evidence>
<gene>
    <name evidence="5" type="ORF">HW932_18200</name>
</gene>
<accession>A0A850RG64</accession>
<evidence type="ECO:0000256" key="1">
    <source>
        <dbReference type="ARBA" id="ARBA00023015"/>
    </source>
</evidence>
<feature type="domain" description="HTH araC/xylS-type" evidence="4">
    <location>
        <begin position="226"/>
        <end position="328"/>
    </location>
</feature>
<comment type="caution">
    <text evidence="5">The sequence shown here is derived from an EMBL/GenBank/DDBJ whole genome shotgun (WGS) entry which is preliminary data.</text>
</comment>
<dbReference type="PANTHER" id="PTHR47894">
    <property type="entry name" value="HTH-TYPE TRANSCRIPTIONAL REGULATOR GADX"/>
    <property type="match status" value="1"/>
</dbReference>
<dbReference type="AlphaFoldDB" id="A0A850RG64"/>
<evidence type="ECO:0000313" key="5">
    <source>
        <dbReference type="EMBL" id="NVZ11186.1"/>
    </source>
</evidence>